<dbReference type="Pfam" id="PF00102">
    <property type="entry name" value="Y_phosphatase"/>
    <property type="match status" value="1"/>
</dbReference>
<evidence type="ECO:0000313" key="2">
    <source>
        <dbReference type="Proteomes" id="UP000005239"/>
    </source>
</evidence>
<keyword evidence="2" id="KW-1185">Reference proteome</keyword>
<organism evidence="1 2">
    <name type="scientific">Pristionchus pacificus</name>
    <name type="common">Parasitic nematode worm</name>
    <dbReference type="NCBI Taxonomy" id="54126"/>
    <lineage>
        <taxon>Eukaryota</taxon>
        <taxon>Metazoa</taxon>
        <taxon>Ecdysozoa</taxon>
        <taxon>Nematoda</taxon>
        <taxon>Chromadorea</taxon>
        <taxon>Rhabditida</taxon>
        <taxon>Rhabditina</taxon>
        <taxon>Diplogasteromorpha</taxon>
        <taxon>Diplogasteroidea</taxon>
        <taxon>Neodiplogasteridae</taxon>
        <taxon>Pristionchus</taxon>
    </lineage>
</organism>
<dbReference type="AlphaFoldDB" id="A0A2A6B667"/>
<sequence>MVTLRSFSTSSLAPIGWRAMKKIAESMKKVSLKSAKKTKKKKGEITPVILPTPAKLDDWYDCPDGIDGIWTPERRPKKGWSTNSDWTKEGIASVETFVDHYSSIGIAGIKDEFTKTVEGFISPTYGDDIMACLDHSRVELEDSRYINASWVFDKARLGNKKYILTQALARDEEIASFDHSKFVFTDITFYATDQDPMRSTIADFWQMVYQRKVACIVVFSEKEEGWPPKPLPDNPADSVTIMNKFWPIKRTNGIIMDDLCTRRVNEDDKSRYQHYWYYAGSMSPILDTRSLVCKGKKHKHTEEERRYGCVKTRLETFLIFIGKSRWNIEELKRTLGNIAMIEGNSGWSDDDSPLVVIDDHSGTSRAAVLTVVDVMGSLMYKGEQNLTLPQVVKWVRTCRNGAIRTADDYVFIVQAVFYYIKTVFAYFEGYGYCHRVDEEEERNKKRRGEKYAKQYAQLFGEE</sequence>
<reference evidence="2" key="1">
    <citation type="journal article" date="2008" name="Nat. Genet.">
        <title>The Pristionchus pacificus genome provides a unique perspective on nematode lifestyle and parasitism.</title>
        <authorList>
            <person name="Dieterich C."/>
            <person name="Clifton S.W."/>
            <person name="Schuster L.N."/>
            <person name="Chinwalla A."/>
            <person name="Delehaunty K."/>
            <person name="Dinkelacker I."/>
            <person name="Fulton L."/>
            <person name="Fulton R."/>
            <person name="Godfrey J."/>
            <person name="Minx P."/>
            <person name="Mitreva M."/>
            <person name="Roeseler W."/>
            <person name="Tian H."/>
            <person name="Witte H."/>
            <person name="Yang S.P."/>
            <person name="Wilson R.K."/>
            <person name="Sommer R.J."/>
        </authorList>
    </citation>
    <scope>NUCLEOTIDE SEQUENCE [LARGE SCALE GENOMIC DNA]</scope>
    <source>
        <strain evidence="2">PS312</strain>
    </source>
</reference>
<dbReference type="Proteomes" id="UP000005239">
    <property type="component" value="Unassembled WGS sequence"/>
</dbReference>
<dbReference type="PROSITE" id="PS50055">
    <property type="entry name" value="TYR_PHOSPHATASE_PTP"/>
    <property type="match status" value="1"/>
</dbReference>
<dbReference type="PANTHER" id="PTHR23219:SF13">
    <property type="entry name" value="TYROSINE-PROTEIN PHOSPHATASE DOMAIN-CONTAINING PROTEIN"/>
    <property type="match status" value="1"/>
</dbReference>
<dbReference type="InterPro" id="IPR000387">
    <property type="entry name" value="Tyr_Pase_dom"/>
</dbReference>
<dbReference type="GO" id="GO:0004725">
    <property type="term" value="F:protein tyrosine phosphatase activity"/>
    <property type="evidence" value="ECO:0007669"/>
    <property type="project" value="InterPro"/>
</dbReference>
<proteinExistence type="predicted"/>
<dbReference type="PANTHER" id="PTHR23219">
    <property type="entry name" value="TYROSINE-PROTEIN PHOSPHATASE C15H7.3-RELATED"/>
    <property type="match status" value="1"/>
</dbReference>
<accession>A0A2A6B667</accession>
<dbReference type="SMART" id="SM00194">
    <property type="entry name" value="PTPc"/>
    <property type="match status" value="1"/>
</dbReference>
<dbReference type="Gene3D" id="3.90.190.10">
    <property type="entry name" value="Protein tyrosine phosphatase superfamily"/>
    <property type="match status" value="1"/>
</dbReference>
<reference evidence="1" key="2">
    <citation type="submission" date="2022-06" db="UniProtKB">
        <authorList>
            <consortium name="EnsemblMetazoa"/>
        </authorList>
    </citation>
    <scope>IDENTIFICATION</scope>
    <source>
        <strain evidence="1">PS312</strain>
    </source>
</reference>
<gene>
    <name evidence="1" type="primary">WBGene00097196</name>
</gene>
<dbReference type="SUPFAM" id="SSF52799">
    <property type="entry name" value="(Phosphotyrosine protein) phosphatases II"/>
    <property type="match status" value="1"/>
</dbReference>
<accession>A0A8R1YCB2</accession>
<dbReference type="EnsemblMetazoa" id="PPA07642.1">
    <property type="protein sequence ID" value="PPA07642.1"/>
    <property type="gene ID" value="WBGene00097196"/>
</dbReference>
<dbReference type="InterPro" id="IPR029021">
    <property type="entry name" value="Prot-tyrosine_phosphatase-like"/>
</dbReference>
<protein>
    <submittedName>
        <fullName evidence="1">Tyrosine phosphatase</fullName>
    </submittedName>
</protein>
<dbReference type="PRINTS" id="PR00700">
    <property type="entry name" value="PRTYPHPHTASE"/>
</dbReference>
<dbReference type="PROSITE" id="PS50056">
    <property type="entry name" value="TYR_PHOSPHATASE_2"/>
    <property type="match status" value="1"/>
</dbReference>
<name>A0A2A6B667_PRIPA</name>
<evidence type="ECO:0000313" key="1">
    <source>
        <dbReference type="EnsemblMetazoa" id="PPA07642.1"/>
    </source>
</evidence>
<dbReference type="InterPro" id="IPR000242">
    <property type="entry name" value="PTP_cat"/>
</dbReference>